<dbReference type="GO" id="GO:0043190">
    <property type="term" value="C:ATP-binding cassette (ABC) transporter complex"/>
    <property type="evidence" value="ECO:0007669"/>
    <property type="project" value="InterPro"/>
</dbReference>
<feature type="chain" id="PRO_5043775315" evidence="1">
    <location>
        <begin position="28"/>
        <end position="529"/>
    </location>
</feature>
<dbReference type="PANTHER" id="PTHR30290">
    <property type="entry name" value="PERIPLASMIC BINDING COMPONENT OF ABC TRANSPORTER"/>
    <property type="match status" value="1"/>
</dbReference>
<dbReference type="CDD" id="cd08512">
    <property type="entry name" value="PBP2_NikA_DppA_OppA_like_7"/>
    <property type="match status" value="1"/>
</dbReference>
<comment type="caution">
    <text evidence="3">The sequence shown here is derived from an EMBL/GenBank/DDBJ whole genome shotgun (WGS) entry which is preliminary data.</text>
</comment>
<feature type="domain" description="Solute-binding protein family 5" evidence="2">
    <location>
        <begin position="78"/>
        <end position="442"/>
    </location>
</feature>
<dbReference type="AlphaFoldDB" id="A0AAV5P0G4"/>
<dbReference type="Gene3D" id="3.90.76.10">
    <property type="entry name" value="Dipeptide-binding Protein, Domain 1"/>
    <property type="match status" value="1"/>
</dbReference>
<dbReference type="GO" id="GO:0015833">
    <property type="term" value="P:peptide transport"/>
    <property type="evidence" value="ECO:0007669"/>
    <property type="project" value="TreeGrafter"/>
</dbReference>
<keyword evidence="4" id="KW-1185">Reference proteome</keyword>
<dbReference type="PIRSF" id="PIRSF002741">
    <property type="entry name" value="MppA"/>
    <property type="match status" value="1"/>
</dbReference>
<sequence>MKYLNQHLIWRKLAVTTSMLLCTSTFAATPPSTLVVAKNIDDLATLDPAQIYEFTGGELSNSLYDQLVEYHAGATDTLVGGLASSWQADSSNRTITFELDKKAKFASGNDVTADDVVYSFVRVMKLNKTPSAVVKQLGWNADNIESQVVKVDDDTVKIRYKEGISPDFALNTLTATVASIVDSKTVKKHQKDGDMGNAWLNKNSAGSGPFSLRIWKANDTVVLSANKDWWEGDLAIKQVIYRHIVEPTTQRIMLEKGDIARGLGPDQIQAIADNSELKVEDYPQSAVYFFSFNVKNDKLNNPEFWRAAKYLIDYQGMANSFLKGQFKVHQAFWPQGMPGAVSDTPYSLDVAKAKKILADANIENLSLKMDYINSEPFSSMAQSIQATFADAGIAIDLVPGTGNQVITKYRAREHEGMLLYWGPDYADPHSNAGAFAYNANNDDDHYVSTTTWRNGWQDLALNKKVEAALKETDREKRLQQYRDLQHDVMEKSPIVVMFQNQAQTALRANVKGYEQGSSAHQVYYSKVTK</sequence>
<dbReference type="InterPro" id="IPR000914">
    <property type="entry name" value="SBP_5_dom"/>
</dbReference>
<dbReference type="Gene3D" id="3.40.190.10">
    <property type="entry name" value="Periplasmic binding protein-like II"/>
    <property type="match status" value="1"/>
</dbReference>
<evidence type="ECO:0000313" key="4">
    <source>
        <dbReference type="Proteomes" id="UP001156690"/>
    </source>
</evidence>
<evidence type="ECO:0000256" key="1">
    <source>
        <dbReference type="SAM" id="SignalP"/>
    </source>
</evidence>
<dbReference type="Proteomes" id="UP001156690">
    <property type="component" value="Unassembled WGS sequence"/>
</dbReference>
<dbReference type="Pfam" id="PF00496">
    <property type="entry name" value="SBP_bac_5"/>
    <property type="match status" value="1"/>
</dbReference>
<keyword evidence="1" id="KW-0732">Signal</keyword>
<gene>
    <name evidence="3" type="ORF">GCM10007932_56020</name>
</gene>
<name>A0AAV5P0G4_9VIBR</name>
<dbReference type="InterPro" id="IPR039424">
    <property type="entry name" value="SBP_5"/>
</dbReference>
<evidence type="ECO:0000259" key="2">
    <source>
        <dbReference type="Pfam" id="PF00496"/>
    </source>
</evidence>
<dbReference type="PANTHER" id="PTHR30290:SF34">
    <property type="entry name" value="ABC TRANSPORTER, PERIPLASMIC OLIGO-PEPTIDE BINDING PROTEIN, PUTATIVE-RELATED"/>
    <property type="match status" value="1"/>
</dbReference>
<dbReference type="SUPFAM" id="SSF53850">
    <property type="entry name" value="Periplasmic binding protein-like II"/>
    <property type="match status" value="1"/>
</dbReference>
<dbReference type="Gene3D" id="3.10.105.10">
    <property type="entry name" value="Dipeptide-binding Protein, Domain 3"/>
    <property type="match status" value="1"/>
</dbReference>
<dbReference type="GO" id="GO:1904680">
    <property type="term" value="F:peptide transmembrane transporter activity"/>
    <property type="evidence" value="ECO:0007669"/>
    <property type="project" value="TreeGrafter"/>
</dbReference>
<organism evidence="3 4">
    <name type="scientific">Vibrio penaeicida</name>
    <dbReference type="NCBI Taxonomy" id="104609"/>
    <lineage>
        <taxon>Bacteria</taxon>
        <taxon>Pseudomonadati</taxon>
        <taxon>Pseudomonadota</taxon>
        <taxon>Gammaproteobacteria</taxon>
        <taxon>Vibrionales</taxon>
        <taxon>Vibrionaceae</taxon>
        <taxon>Vibrio</taxon>
    </lineage>
</organism>
<protein>
    <submittedName>
        <fullName evidence="3">Peptide ABC transporter substrate-binding protein</fullName>
    </submittedName>
</protein>
<dbReference type="EMBL" id="BSNX01000075">
    <property type="protein sequence ID" value="GLQ76239.1"/>
    <property type="molecule type" value="Genomic_DNA"/>
</dbReference>
<reference evidence="4" key="1">
    <citation type="journal article" date="2019" name="Int. J. Syst. Evol. Microbiol.">
        <title>The Global Catalogue of Microorganisms (GCM) 10K type strain sequencing project: providing services to taxonomists for standard genome sequencing and annotation.</title>
        <authorList>
            <consortium name="The Broad Institute Genomics Platform"/>
            <consortium name="The Broad Institute Genome Sequencing Center for Infectious Disease"/>
            <person name="Wu L."/>
            <person name="Ma J."/>
        </authorList>
    </citation>
    <scope>NUCLEOTIDE SEQUENCE [LARGE SCALE GENOMIC DNA]</scope>
    <source>
        <strain evidence="4">NBRC 15640</strain>
    </source>
</reference>
<proteinExistence type="predicted"/>
<evidence type="ECO:0000313" key="3">
    <source>
        <dbReference type="EMBL" id="GLQ76239.1"/>
    </source>
</evidence>
<dbReference type="RefSeq" id="WP_221768501.1">
    <property type="nucleotide sequence ID" value="NZ_AP025145.1"/>
</dbReference>
<accession>A0AAV5P0G4</accession>
<feature type="signal peptide" evidence="1">
    <location>
        <begin position="1"/>
        <end position="27"/>
    </location>
</feature>
<dbReference type="GO" id="GO:0030288">
    <property type="term" value="C:outer membrane-bounded periplasmic space"/>
    <property type="evidence" value="ECO:0007669"/>
    <property type="project" value="UniProtKB-ARBA"/>
</dbReference>
<dbReference type="InterPro" id="IPR030678">
    <property type="entry name" value="Peptide/Ni-bd"/>
</dbReference>